<dbReference type="PROSITE" id="PS50011">
    <property type="entry name" value="PROTEIN_KINASE_DOM"/>
    <property type="match status" value="1"/>
</dbReference>
<evidence type="ECO:0000256" key="6">
    <source>
        <dbReference type="ARBA" id="ARBA00022840"/>
    </source>
</evidence>
<dbReference type="GO" id="GO:0005737">
    <property type="term" value="C:cytoplasm"/>
    <property type="evidence" value="ECO:0007669"/>
    <property type="project" value="TreeGrafter"/>
</dbReference>
<dbReference type="GO" id="GO:0005524">
    <property type="term" value="F:ATP binding"/>
    <property type="evidence" value="ECO:0007669"/>
    <property type="project" value="UniProtKB-UniRule"/>
</dbReference>
<dbReference type="InterPro" id="IPR017441">
    <property type="entry name" value="Protein_kinase_ATP_BS"/>
</dbReference>
<keyword evidence="2 8" id="KW-0723">Serine/threonine-protein kinase</keyword>
<feature type="region of interest" description="Disordered" evidence="9">
    <location>
        <begin position="1"/>
        <end position="42"/>
    </location>
</feature>
<dbReference type="OrthoDB" id="272141at2759"/>
<evidence type="ECO:0000313" key="12">
    <source>
        <dbReference type="Proteomes" id="UP000077315"/>
    </source>
</evidence>
<evidence type="ECO:0000313" key="11">
    <source>
        <dbReference type="EMBL" id="OAD75406.1"/>
    </source>
</evidence>
<dbReference type="SMART" id="SM00220">
    <property type="entry name" value="S_TKc"/>
    <property type="match status" value="1"/>
</dbReference>
<dbReference type="Pfam" id="PF00069">
    <property type="entry name" value="Pkinase"/>
    <property type="match status" value="1"/>
</dbReference>
<feature type="domain" description="Protein kinase" evidence="10">
    <location>
        <begin position="52"/>
        <end position="335"/>
    </location>
</feature>
<dbReference type="InterPro" id="IPR050591">
    <property type="entry name" value="GSK-3"/>
</dbReference>
<accession>A0A162PYF0</accession>
<keyword evidence="5 11" id="KW-0418">Kinase</keyword>
<keyword evidence="3" id="KW-0808">Transferase</keyword>
<dbReference type="VEuPathDB" id="FungiDB:PHYBLDRAFT_64325"/>
<dbReference type="InParanoid" id="A0A162PYF0"/>
<feature type="binding site" evidence="7">
    <location>
        <position position="82"/>
    </location>
    <ligand>
        <name>ATP</name>
        <dbReference type="ChEBI" id="CHEBI:30616"/>
    </ligand>
</feature>
<evidence type="ECO:0000259" key="10">
    <source>
        <dbReference type="PROSITE" id="PS50011"/>
    </source>
</evidence>
<organism evidence="11 12">
    <name type="scientific">Phycomyces blakesleeanus (strain ATCC 8743b / DSM 1359 / FGSC 10004 / NBRC 33097 / NRRL 1555)</name>
    <dbReference type="NCBI Taxonomy" id="763407"/>
    <lineage>
        <taxon>Eukaryota</taxon>
        <taxon>Fungi</taxon>
        <taxon>Fungi incertae sedis</taxon>
        <taxon>Mucoromycota</taxon>
        <taxon>Mucoromycotina</taxon>
        <taxon>Mucoromycetes</taxon>
        <taxon>Mucorales</taxon>
        <taxon>Phycomycetaceae</taxon>
        <taxon>Phycomyces</taxon>
    </lineage>
</organism>
<dbReference type="InterPro" id="IPR008271">
    <property type="entry name" value="Ser/Thr_kinase_AS"/>
</dbReference>
<evidence type="ECO:0000256" key="1">
    <source>
        <dbReference type="ARBA" id="ARBA00005527"/>
    </source>
</evidence>
<name>A0A162PYF0_PHYB8</name>
<evidence type="ECO:0000256" key="5">
    <source>
        <dbReference type="ARBA" id="ARBA00022777"/>
    </source>
</evidence>
<protein>
    <submittedName>
        <fullName evidence="11">Glycogen synthase kinase GKS2</fullName>
    </submittedName>
</protein>
<evidence type="ECO:0000256" key="4">
    <source>
        <dbReference type="ARBA" id="ARBA00022741"/>
    </source>
</evidence>
<dbReference type="Gene3D" id="3.30.200.20">
    <property type="entry name" value="Phosphorylase Kinase, domain 1"/>
    <property type="match status" value="1"/>
</dbReference>
<dbReference type="InterPro" id="IPR000719">
    <property type="entry name" value="Prot_kinase_dom"/>
</dbReference>
<evidence type="ECO:0000256" key="3">
    <source>
        <dbReference type="ARBA" id="ARBA00022679"/>
    </source>
</evidence>
<dbReference type="PANTHER" id="PTHR24057:SF0">
    <property type="entry name" value="PROTEIN KINASE SHAGGY-RELATED"/>
    <property type="match status" value="1"/>
</dbReference>
<evidence type="ECO:0000256" key="9">
    <source>
        <dbReference type="SAM" id="MobiDB-lite"/>
    </source>
</evidence>
<reference evidence="12" key="1">
    <citation type="submission" date="2015-06" db="EMBL/GenBank/DDBJ databases">
        <title>Expansion of signal transduction pathways in fungi by whole-genome duplication.</title>
        <authorList>
            <consortium name="DOE Joint Genome Institute"/>
            <person name="Corrochano L.M."/>
            <person name="Kuo A."/>
            <person name="Marcet-Houben M."/>
            <person name="Polaino S."/>
            <person name="Salamov A."/>
            <person name="Villalobos J.M."/>
            <person name="Alvarez M.I."/>
            <person name="Avalos J."/>
            <person name="Benito E.P."/>
            <person name="Benoit I."/>
            <person name="Burger G."/>
            <person name="Camino L.P."/>
            <person name="Canovas D."/>
            <person name="Cerda-Olmedo E."/>
            <person name="Cheng J.-F."/>
            <person name="Dominguez A."/>
            <person name="Elias M."/>
            <person name="Eslava A.P."/>
            <person name="Glaser F."/>
            <person name="Grimwood J."/>
            <person name="Gutierrez G."/>
            <person name="Heitman J."/>
            <person name="Henrissat B."/>
            <person name="Iturriaga E.A."/>
            <person name="Lang B.F."/>
            <person name="Lavin J.L."/>
            <person name="Lee S."/>
            <person name="Li W."/>
            <person name="Lindquist E."/>
            <person name="Lopez-Garcia S."/>
            <person name="Luque E.M."/>
            <person name="Marcos A.T."/>
            <person name="Martin J."/>
            <person name="McCluskey K."/>
            <person name="Medina H.R."/>
            <person name="Miralles-Duran A."/>
            <person name="Miyazaki A."/>
            <person name="Munoz-Torres E."/>
            <person name="Oguiza J.A."/>
            <person name="Ohm R."/>
            <person name="Olmedo M."/>
            <person name="Orejas M."/>
            <person name="Ortiz-Castellanos L."/>
            <person name="Pisabarro A.G."/>
            <person name="Rodriguez-Romero J."/>
            <person name="Ruiz-Herrera J."/>
            <person name="Ruiz-Vazquez R."/>
            <person name="Sanz C."/>
            <person name="Schackwitz W."/>
            <person name="Schmutz J."/>
            <person name="Shahriari M."/>
            <person name="Shelest E."/>
            <person name="Silva-Franco F."/>
            <person name="Soanes D."/>
            <person name="Syed K."/>
            <person name="Tagua V.G."/>
            <person name="Talbot N.J."/>
            <person name="Thon M."/>
            <person name="De vries R.P."/>
            <person name="Wiebenga A."/>
            <person name="Yadav J.S."/>
            <person name="Braun E.L."/>
            <person name="Baker S."/>
            <person name="Garre V."/>
            <person name="Horwitz B."/>
            <person name="Torres-Martinez S."/>
            <person name="Idnurm A."/>
            <person name="Herrera-Estrella A."/>
            <person name="Gabaldon T."/>
            <person name="Grigoriev I.V."/>
        </authorList>
    </citation>
    <scope>NUCLEOTIDE SEQUENCE [LARGE SCALE GENOMIC DNA]</scope>
    <source>
        <strain evidence="12">NRRL 1555(-)</strain>
    </source>
</reference>
<dbReference type="InterPro" id="IPR039192">
    <property type="entry name" value="STKc_GSK3"/>
</dbReference>
<dbReference type="Proteomes" id="UP000077315">
    <property type="component" value="Unassembled WGS sequence"/>
</dbReference>
<evidence type="ECO:0000256" key="2">
    <source>
        <dbReference type="ARBA" id="ARBA00022527"/>
    </source>
</evidence>
<keyword evidence="12" id="KW-1185">Reference proteome</keyword>
<dbReference type="PROSITE" id="PS00107">
    <property type="entry name" value="PROTEIN_KINASE_ATP"/>
    <property type="match status" value="1"/>
</dbReference>
<sequence length="393" mass="44591">MSQSKTPATSDLSLLTGSVTNSKKSDTLQESPQITRVPAKEGKTGKGIELEYRHQKVVGSGSFGVVCQVRFVKNGQKYAIKKVLQDKRYKNRELEMMKKMDHPNVCGLEAYFYSTGSRGDVYLNLVLDYVPETVHRVARYHAKIQQPIPMLQVKLYTYQLFRSLVYIHSIGICHRDIKPQNLLVDPVSGVLKLCDFGSAKCLVVGEPNVAYICSRYYRAPELVFGATDYTSQVDVWSAACVMGELLLGQPVFVGESAIDQLVEIIKVLGTPSREDIKAMNPRYIDHKFPQIQPYSLQKLFRWRTPPEAVDLMSRTLVYNPTIRHTAIKLLVHPFFDELRHPDTRLGNGKSLPPLFDFSSQELSVDSELFNMLVPEHAKEMLVKRGLDLMSFER</sequence>
<dbReference type="CDD" id="cd14137">
    <property type="entry name" value="STKc_GSK3"/>
    <property type="match status" value="1"/>
</dbReference>
<proteinExistence type="inferred from homology"/>
<dbReference type="GeneID" id="29002188"/>
<keyword evidence="6 7" id="KW-0067">ATP-binding</keyword>
<gene>
    <name evidence="11" type="primary">GSK2</name>
    <name evidence="11" type="ORF">PHYBLDRAFT_64325</name>
</gene>
<evidence type="ECO:0000256" key="7">
    <source>
        <dbReference type="PROSITE-ProRule" id="PRU10141"/>
    </source>
</evidence>
<dbReference type="InterPro" id="IPR011009">
    <property type="entry name" value="Kinase-like_dom_sf"/>
</dbReference>
<comment type="similarity">
    <text evidence="1">Belongs to the protein kinase superfamily. CMGC Ser/Thr protein kinase family. GSK-3 subfamily.</text>
</comment>
<dbReference type="FunFam" id="1.10.510.10:FF:000082">
    <property type="entry name" value="Shaggy-related protein kinase kappa"/>
    <property type="match status" value="1"/>
</dbReference>
<dbReference type="GO" id="GO:0005634">
    <property type="term" value="C:nucleus"/>
    <property type="evidence" value="ECO:0007669"/>
    <property type="project" value="TreeGrafter"/>
</dbReference>
<dbReference type="EMBL" id="KV440977">
    <property type="protein sequence ID" value="OAD75406.1"/>
    <property type="molecule type" value="Genomic_DNA"/>
</dbReference>
<dbReference type="GO" id="GO:0004674">
    <property type="term" value="F:protein serine/threonine kinase activity"/>
    <property type="evidence" value="ECO:0007669"/>
    <property type="project" value="UniProtKB-KW"/>
</dbReference>
<dbReference type="GO" id="GO:0030154">
    <property type="term" value="P:cell differentiation"/>
    <property type="evidence" value="ECO:0007669"/>
    <property type="project" value="TreeGrafter"/>
</dbReference>
<evidence type="ECO:0000256" key="8">
    <source>
        <dbReference type="RuleBase" id="RU000304"/>
    </source>
</evidence>
<dbReference type="SUPFAM" id="SSF56112">
    <property type="entry name" value="Protein kinase-like (PK-like)"/>
    <property type="match status" value="1"/>
</dbReference>
<dbReference type="AlphaFoldDB" id="A0A162PYF0"/>
<keyword evidence="4 7" id="KW-0547">Nucleotide-binding</keyword>
<dbReference type="PROSITE" id="PS00108">
    <property type="entry name" value="PROTEIN_KINASE_ST"/>
    <property type="match status" value="1"/>
</dbReference>
<dbReference type="PANTHER" id="PTHR24057">
    <property type="entry name" value="GLYCOGEN SYNTHASE KINASE-3 ALPHA"/>
    <property type="match status" value="1"/>
</dbReference>
<dbReference type="FunCoup" id="A0A162PYF0">
    <property type="interactions" value="487"/>
</dbReference>
<dbReference type="Gene3D" id="1.10.510.10">
    <property type="entry name" value="Transferase(Phosphotransferase) domain 1"/>
    <property type="match status" value="1"/>
</dbReference>
<dbReference type="RefSeq" id="XP_018293446.1">
    <property type="nucleotide sequence ID" value="XM_018441282.1"/>
</dbReference>
<feature type="compositionally biased region" description="Polar residues" evidence="9">
    <location>
        <begin position="1"/>
        <end position="34"/>
    </location>
</feature>
<dbReference type="STRING" id="763407.A0A162PYF0"/>
<dbReference type="GO" id="GO:0007165">
    <property type="term" value="P:signal transduction"/>
    <property type="evidence" value="ECO:0007669"/>
    <property type="project" value="TreeGrafter"/>
</dbReference>